<dbReference type="AlphaFoldDB" id="A0A8S1A6B2"/>
<name>A0A8S1A6B2_ARCPL</name>
<dbReference type="EMBL" id="CADEBC010000503">
    <property type="protein sequence ID" value="CAB3239857.1"/>
    <property type="molecule type" value="Genomic_DNA"/>
</dbReference>
<gene>
    <name evidence="1" type="ORF">APLA_LOCUS8052</name>
</gene>
<organism evidence="1 2">
    <name type="scientific">Arctia plantaginis</name>
    <name type="common">Wood tiger moth</name>
    <name type="synonym">Phalaena plantaginis</name>
    <dbReference type="NCBI Taxonomy" id="874455"/>
    <lineage>
        <taxon>Eukaryota</taxon>
        <taxon>Metazoa</taxon>
        <taxon>Ecdysozoa</taxon>
        <taxon>Arthropoda</taxon>
        <taxon>Hexapoda</taxon>
        <taxon>Insecta</taxon>
        <taxon>Pterygota</taxon>
        <taxon>Neoptera</taxon>
        <taxon>Endopterygota</taxon>
        <taxon>Lepidoptera</taxon>
        <taxon>Glossata</taxon>
        <taxon>Ditrysia</taxon>
        <taxon>Noctuoidea</taxon>
        <taxon>Erebidae</taxon>
        <taxon>Arctiinae</taxon>
        <taxon>Arctia</taxon>
    </lineage>
</organism>
<evidence type="ECO:0000313" key="1">
    <source>
        <dbReference type="EMBL" id="CAB3239857.1"/>
    </source>
</evidence>
<sequence length="104" mass="12202">MVKLPDPSEELVRAGAEQRSPYSWRYPRNRRQRTAYDTEPKGLIELDRLAVKAVKLMEKYCPESEANYYKVMDLLRLQYNLNFIVICEKCGGPHKVDELLAPER</sequence>
<comment type="caution">
    <text evidence="1">The sequence shown here is derived from an EMBL/GenBank/DDBJ whole genome shotgun (WGS) entry which is preliminary data.</text>
</comment>
<dbReference type="Proteomes" id="UP000494106">
    <property type="component" value="Unassembled WGS sequence"/>
</dbReference>
<evidence type="ECO:0000313" key="2">
    <source>
        <dbReference type="Proteomes" id="UP000494106"/>
    </source>
</evidence>
<accession>A0A8S1A6B2</accession>
<dbReference type="OrthoDB" id="7435843at2759"/>
<reference evidence="1 2" key="1">
    <citation type="submission" date="2020-04" db="EMBL/GenBank/DDBJ databases">
        <authorList>
            <person name="Wallbank WR R."/>
            <person name="Pardo Diaz C."/>
            <person name="Kozak K."/>
            <person name="Martin S."/>
            <person name="Jiggins C."/>
            <person name="Moest M."/>
            <person name="Warren A I."/>
            <person name="Byers J.R.P. K."/>
            <person name="Montejo-Kovacevich G."/>
            <person name="Yen C E."/>
        </authorList>
    </citation>
    <scope>NUCLEOTIDE SEQUENCE [LARGE SCALE GENOMIC DNA]</scope>
</reference>
<keyword evidence="2" id="KW-1185">Reference proteome</keyword>
<protein>
    <submittedName>
        <fullName evidence="1">Uncharacterized protein</fullName>
    </submittedName>
</protein>
<proteinExistence type="predicted"/>